<dbReference type="InterPro" id="IPR050067">
    <property type="entry name" value="IPM_dehydratase_rel_enz"/>
</dbReference>
<reference evidence="8 9" key="1">
    <citation type="submission" date="2019-07" db="EMBL/GenBank/DDBJ databases">
        <title>Whole genome shotgun sequence of Microvirga aerophila NBRC 106136.</title>
        <authorList>
            <person name="Hosoyama A."/>
            <person name="Uohara A."/>
            <person name="Ohji S."/>
            <person name="Ichikawa N."/>
        </authorList>
    </citation>
    <scope>NUCLEOTIDE SEQUENCE [LARGE SCALE GENOMIC DNA]</scope>
    <source>
        <strain evidence="8 9">NBRC 106136</strain>
    </source>
</reference>
<dbReference type="RefSeq" id="WP_114188458.1">
    <property type="nucleotide sequence ID" value="NZ_BJYU01000068.1"/>
</dbReference>
<name>A0A512BXA8_9HYPH</name>
<dbReference type="GO" id="GO:0170034">
    <property type="term" value="P:L-amino acid biosynthetic process"/>
    <property type="evidence" value="ECO:0007669"/>
    <property type="project" value="UniProtKB-ARBA"/>
</dbReference>
<protein>
    <submittedName>
        <fullName evidence="8">Uncharacterized protein</fullName>
    </submittedName>
</protein>
<keyword evidence="2" id="KW-0479">Metal-binding</keyword>
<keyword evidence="4" id="KW-0411">Iron-sulfur</keyword>
<dbReference type="AlphaFoldDB" id="A0A512BXA8"/>
<accession>A0A512BXA8</accession>
<dbReference type="PANTHER" id="PTHR43822">
    <property type="entry name" value="HOMOACONITASE, MITOCHONDRIAL-RELATED"/>
    <property type="match status" value="1"/>
</dbReference>
<feature type="domain" description="Aconitase A/isopropylmalate dehydratase small subunit swivel" evidence="7">
    <location>
        <begin position="86"/>
        <end position="134"/>
    </location>
</feature>
<dbReference type="SUPFAM" id="SSF53732">
    <property type="entry name" value="Aconitase iron-sulfur domain"/>
    <property type="match status" value="1"/>
</dbReference>
<comment type="subunit">
    <text evidence="1">Heterodimer of LeuC and LeuD.</text>
</comment>
<dbReference type="SUPFAM" id="SSF52016">
    <property type="entry name" value="LeuD/IlvD-like"/>
    <property type="match status" value="1"/>
</dbReference>
<keyword evidence="3" id="KW-0408">Iron</keyword>
<evidence type="ECO:0000256" key="2">
    <source>
        <dbReference type="ARBA" id="ARBA00022723"/>
    </source>
</evidence>
<evidence type="ECO:0000259" key="7">
    <source>
        <dbReference type="Pfam" id="PF00694"/>
    </source>
</evidence>
<keyword evidence="9" id="KW-1185">Reference proteome</keyword>
<dbReference type="Gene3D" id="3.30.499.10">
    <property type="entry name" value="Aconitase, domain 3"/>
    <property type="match status" value="2"/>
</dbReference>
<organism evidence="8 9">
    <name type="scientific">Microvirga aerophila</name>
    <dbReference type="NCBI Taxonomy" id="670291"/>
    <lineage>
        <taxon>Bacteria</taxon>
        <taxon>Pseudomonadati</taxon>
        <taxon>Pseudomonadota</taxon>
        <taxon>Alphaproteobacteria</taxon>
        <taxon>Hyphomicrobiales</taxon>
        <taxon>Methylobacteriaceae</taxon>
        <taxon>Microvirga</taxon>
    </lineage>
</organism>
<gene>
    <name evidence="8" type="ORF">MAE02_42910</name>
</gene>
<evidence type="ECO:0000256" key="5">
    <source>
        <dbReference type="ARBA" id="ARBA00023239"/>
    </source>
</evidence>
<dbReference type="InterPro" id="IPR015931">
    <property type="entry name" value="Acnase/IPM_dHydase_lsu_aba_1/3"/>
</dbReference>
<evidence type="ECO:0000313" key="8">
    <source>
        <dbReference type="EMBL" id="GEO16595.1"/>
    </source>
</evidence>
<dbReference type="InterPro" id="IPR036008">
    <property type="entry name" value="Aconitase_4Fe-4S_dom"/>
</dbReference>
<dbReference type="Pfam" id="PF00330">
    <property type="entry name" value="Aconitase"/>
    <property type="match status" value="1"/>
</dbReference>
<evidence type="ECO:0000256" key="4">
    <source>
        <dbReference type="ARBA" id="ARBA00023014"/>
    </source>
</evidence>
<keyword evidence="5" id="KW-0456">Lyase</keyword>
<dbReference type="Proteomes" id="UP000321085">
    <property type="component" value="Unassembled WGS sequence"/>
</dbReference>
<dbReference type="EMBL" id="BJYU01000068">
    <property type="protein sequence ID" value="GEO16595.1"/>
    <property type="molecule type" value="Genomic_DNA"/>
</dbReference>
<proteinExistence type="predicted"/>
<evidence type="ECO:0000313" key="9">
    <source>
        <dbReference type="Proteomes" id="UP000321085"/>
    </source>
</evidence>
<comment type="caution">
    <text evidence="8">The sequence shown here is derived from an EMBL/GenBank/DDBJ whole genome shotgun (WGS) entry which is preliminary data.</text>
</comment>
<dbReference type="InterPro" id="IPR015928">
    <property type="entry name" value="Aconitase/3IPM_dehydase_swvl"/>
</dbReference>
<dbReference type="GO" id="GO:0016829">
    <property type="term" value="F:lyase activity"/>
    <property type="evidence" value="ECO:0007669"/>
    <property type="project" value="UniProtKB-KW"/>
</dbReference>
<evidence type="ECO:0000256" key="3">
    <source>
        <dbReference type="ARBA" id="ARBA00023004"/>
    </source>
</evidence>
<dbReference type="Pfam" id="PF00694">
    <property type="entry name" value="Aconitase_C"/>
    <property type="match status" value="1"/>
</dbReference>
<evidence type="ECO:0000256" key="1">
    <source>
        <dbReference type="ARBA" id="ARBA00011271"/>
    </source>
</evidence>
<dbReference type="Gene3D" id="3.20.19.10">
    <property type="entry name" value="Aconitase, domain 4"/>
    <property type="match status" value="1"/>
</dbReference>
<dbReference type="InterPro" id="IPR000573">
    <property type="entry name" value="AconitaseA/IPMdHydase_ssu_swvl"/>
</dbReference>
<evidence type="ECO:0000259" key="6">
    <source>
        <dbReference type="Pfam" id="PF00330"/>
    </source>
</evidence>
<dbReference type="PANTHER" id="PTHR43822:SF2">
    <property type="entry name" value="HOMOACONITASE, MITOCHONDRIAL"/>
    <property type="match status" value="1"/>
</dbReference>
<sequence>MTRVTFPGRILFLSADPDKIDVQLAGVDLSLEQAGQLRDDVSTDEITPLPSLVYFDERLASHPYTGFKAGDRLPIGLETARLGGFIVAVGGKRYGKGSSREHSPVAEKAAGIRLVIAENFERIYRQNADNVGLFTSTDFGLIERIRRGEEIDVEELVGDRDSIAAAVLRSGGLLRYGRERLHSVSATRSLSDGQGPQTLFEKILARHVVKTADSLGDITPGTGGFVRADIRFIHDIYTGMCSYMLHETFGKPVRLHEPESIIVFEDHYSYAHRSRVHIERGLLPQVHELSRAHREFVADYGLRSHGYLPGGEGSEGISHALMAEQYALPGQLIVGTDSHTPHSGALGCLAFGVGTTDIANSMVTGAVRITVPEVLRIELSGTLPRGVTAKDIVLHLLALPGLKMGTGVGKVFEFGGTGIAQLNTDERATLTNMTAELGGFTGIVEPDAETVRFLKERRGIDVTIAPWMRSDEGAAYAEVIRVDLSALSPMVAAPGDPGNGLDLSKLPQRVAIDIAYGGSCTAGKREDFDRYHEVLSWAAERGLKVPPHIKLFLQFGTTAVRDYCIEKNYLAAFARVGAEILQPACGACANCGPGTSTSTDQVTVSAINRNFPGRSGPGKVWLASPPTVAASAIAGELTSFEELQARFGTGQAR</sequence>
<dbReference type="GO" id="GO:0051536">
    <property type="term" value="F:iron-sulfur cluster binding"/>
    <property type="evidence" value="ECO:0007669"/>
    <property type="project" value="UniProtKB-KW"/>
</dbReference>
<feature type="domain" description="Aconitase/3-isopropylmalate dehydratase large subunit alpha/beta/alpha" evidence="6">
    <location>
        <begin position="293"/>
        <end position="635"/>
    </location>
</feature>
<dbReference type="GO" id="GO:0046872">
    <property type="term" value="F:metal ion binding"/>
    <property type="evidence" value="ECO:0007669"/>
    <property type="project" value="UniProtKB-KW"/>
</dbReference>
<dbReference type="InterPro" id="IPR001030">
    <property type="entry name" value="Acoase/IPM_deHydtase_lsu_aba"/>
</dbReference>
<dbReference type="OrthoDB" id="9764318at2"/>
<dbReference type="GO" id="GO:0170038">
    <property type="term" value="P:proteinogenic amino acid biosynthetic process"/>
    <property type="evidence" value="ECO:0007669"/>
    <property type="project" value="UniProtKB-ARBA"/>
</dbReference>